<reference evidence="1" key="1">
    <citation type="journal article" date="2012" name="PLoS ONE">
        <title>Gene sets for utilization of primary and secondary nutrition supplies in the distal gut of endangered iberian lynx.</title>
        <authorList>
            <person name="Alcaide M."/>
            <person name="Messina E."/>
            <person name="Richter M."/>
            <person name="Bargiela R."/>
            <person name="Peplies J."/>
            <person name="Huws S.A."/>
            <person name="Newbold C.J."/>
            <person name="Golyshin P.N."/>
            <person name="Simon M.A."/>
            <person name="Lopez G."/>
            <person name="Yakimov M.M."/>
            <person name="Ferrer M."/>
        </authorList>
    </citation>
    <scope>NUCLEOTIDE SEQUENCE</scope>
</reference>
<gene>
    <name evidence="1" type="ORF">EVA_15592</name>
</gene>
<evidence type="ECO:0000313" key="1">
    <source>
        <dbReference type="EMBL" id="EJW96302.1"/>
    </source>
</evidence>
<dbReference type="AlphaFoldDB" id="J9G3A9"/>
<accession>J9G3A9</accession>
<dbReference type="EMBL" id="AMCI01005357">
    <property type="protein sequence ID" value="EJW96302.1"/>
    <property type="molecule type" value="Genomic_DNA"/>
</dbReference>
<proteinExistence type="predicted"/>
<comment type="caution">
    <text evidence="1">The sequence shown here is derived from an EMBL/GenBank/DDBJ whole genome shotgun (WGS) entry which is preliminary data.</text>
</comment>
<name>J9G3A9_9ZZZZ</name>
<sequence>MAVVGGGYALKSFIDSTTANQQGSNEGFDDLMDWISGYASYSDEEKMDILKFRRTYEKLSQDAKEKVD</sequence>
<organism evidence="1">
    <name type="scientific">gut metagenome</name>
    <dbReference type="NCBI Taxonomy" id="749906"/>
    <lineage>
        <taxon>unclassified sequences</taxon>
        <taxon>metagenomes</taxon>
        <taxon>organismal metagenomes</taxon>
    </lineage>
</organism>
<feature type="non-terminal residue" evidence="1">
    <location>
        <position position="68"/>
    </location>
</feature>
<protein>
    <submittedName>
        <fullName evidence="1">Uncharacterized protein</fullName>
    </submittedName>
</protein>